<protein>
    <submittedName>
        <fullName evidence="1">Uncharacterized protein</fullName>
    </submittedName>
</protein>
<name>A0A4R4PEH0_9ACTN</name>
<reference evidence="1 2" key="1">
    <citation type="submission" date="2019-03" db="EMBL/GenBank/DDBJ databases">
        <title>Draft genome sequences of novel Actinobacteria.</title>
        <authorList>
            <person name="Sahin N."/>
            <person name="Ay H."/>
            <person name="Saygin H."/>
        </authorList>
    </citation>
    <scope>NUCLEOTIDE SEQUENCE [LARGE SCALE GENOMIC DNA]</scope>
    <source>
        <strain evidence="1 2">DSM 45347</strain>
    </source>
</reference>
<gene>
    <name evidence="1" type="ORF">E1284_01665</name>
</gene>
<dbReference type="AlphaFoldDB" id="A0A4R4PEH0"/>
<sequence>MNEAELLTDLRGRFPGWAVWVDGGMWRAAGRRLITASSPDLLEAAMNGETPFPDELTARRVRVCAL</sequence>
<proteinExistence type="predicted"/>
<dbReference type="OrthoDB" id="3483688at2"/>
<keyword evidence="2" id="KW-1185">Reference proteome</keyword>
<evidence type="ECO:0000313" key="2">
    <source>
        <dbReference type="Proteomes" id="UP000295431"/>
    </source>
</evidence>
<dbReference type="RefSeq" id="WP_131936243.1">
    <property type="nucleotide sequence ID" value="NZ_BAAAMX010000001.1"/>
</dbReference>
<accession>A0A4R4PEH0</accession>
<comment type="caution">
    <text evidence="1">The sequence shown here is derived from an EMBL/GenBank/DDBJ whole genome shotgun (WGS) entry which is preliminary data.</text>
</comment>
<evidence type="ECO:0000313" key="1">
    <source>
        <dbReference type="EMBL" id="TDC20083.1"/>
    </source>
</evidence>
<dbReference type="EMBL" id="SMJW01000003">
    <property type="protein sequence ID" value="TDC20083.1"/>
    <property type="molecule type" value="Genomic_DNA"/>
</dbReference>
<organism evidence="1 2">
    <name type="scientific">Actinomadura bangladeshensis</name>
    <dbReference type="NCBI Taxonomy" id="453573"/>
    <lineage>
        <taxon>Bacteria</taxon>
        <taxon>Bacillati</taxon>
        <taxon>Actinomycetota</taxon>
        <taxon>Actinomycetes</taxon>
        <taxon>Streptosporangiales</taxon>
        <taxon>Thermomonosporaceae</taxon>
        <taxon>Actinomadura</taxon>
    </lineage>
</organism>
<dbReference type="Proteomes" id="UP000295431">
    <property type="component" value="Unassembled WGS sequence"/>
</dbReference>